<feature type="transmembrane region" description="Helical" evidence="1">
    <location>
        <begin position="35"/>
        <end position="53"/>
    </location>
</feature>
<dbReference type="Proteomes" id="UP001056708">
    <property type="component" value="Chromosome"/>
</dbReference>
<accession>A0ABY5AQB1</accession>
<evidence type="ECO:0000313" key="3">
    <source>
        <dbReference type="Proteomes" id="UP001056708"/>
    </source>
</evidence>
<dbReference type="RefSeq" id="WP_252663128.1">
    <property type="nucleotide sequence ID" value="NZ_CP098611.1"/>
</dbReference>
<name>A0ABY5AQB1_9CYAN</name>
<sequence>MKRLSIYFTLVPVFGFFPAWWRLYRHQGSTQEQAISRLAMTLAFLWLSGYILFGTAAQSSEFGSLPVLIGGSLWTTTYFLTCFGLMVRLSQGKSLWLPGIGQISDRLP</sequence>
<keyword evidence="1" id="KW-0472">Membrane</keyword>
<evidence type="ECO:0000313" key="2">
    <source>
        <dbReference type="EMBL" id="USR91096.1"/>
    </source>
</evidence>
<keyword evidence="3" id="KW-1185">Reference proteome</keyword>
<keyword evidence="1" id="KW-1133">Transmembrane helix</keyword>
<protein>
    <submittedName>
        <fullName evidence="2">Uncharacterized protein</fullName>
    </submittedName>
</protein>
<dbReference type="EMBL" id="CP098611">
    <property type="protein sequence ID" value="USR91096.1"/>
    <property type="molecule type" value="Genomic_DNA"/>
</dbReference>
<keyword evidence="1" id="KW-0812">Transmembrane</keyword>
<feature type="transmembrane region" description="Helical" evidence="1">
    <location>
        <begin position="65"/>
        <end position="87"/>
    </location>
</feature>
<proteinExistence type="predicted"/>
<feature type="transmembrane region" description="Helical" evidence="1">
    <location>
        <begin position="6"/>
        <end position="23"/>
    </location>
</feature>
<organism evidence="2 3">
    <name type="scientific">Phormidium yuhuli AB48</name>
    <dbReference type="NCBI Taxonomy" id="2940671"/>
    <lineage>
        <taxon>Bacteria</taxon>
        <taxon>Bacillati</taxon>
        <taxon>Cyanobacteriota</taxon>
        <taxon>Cyanophyceae</taxon>
        <taxon>Oscillatoriophycideae</taxon>
        <taxon>Oscillatoriales</taxon>
        <taxon>Oscillatoriaceae</taxon>
        <taxon>Phormidium</taxon>
        <taxon>Phormidium yuhuli</taxon>
    </lineage>
</organism>
<reference evidence="2" key="1">
    <citation type="submission" date="2022-06" db="EMBL/GenBank/DDBJ databases">
        <title>Genome sequence of Phormidium yuhuli AB48 isolated from an industrial photobioreactor environment.</title>
        <authorList>
            <person name="Qiu Y."/>
            <person name="Noonan A.J.C."/>
            <person name="Dofher K."/>
            <person name="Koch M."/>
            <person name="Kieft B."/>
            <person name="Lin X."/>
            <person name="Ziels R.M."/>
            <person name="Hallam S.J."/>
        </authorList>
    </citation>
    <scope>NUCLEOTIDE SEQUENCE</scope>
    <source>
        <strain evidence="2">AB48</strain>
    </source>
</reference>
<evidence type="ECO:0000256" key="1">
    <source>
        <dbReference type="SAM" id="Phobius"/>
    </source>
</evidence>
<gene>
    <name evidence="2" type="ORF">NEA10_20090</name>
</gene>